<dbReference type="Pfam" id="PF08241">
    <property type="entry name" value="Methyltransf_11"/>
    <property type="match status" value="1"/>
</dbReference>
<dbReference type="Gene3D" id="3.40.50.150">
    <property type="entry name" value="Vaccinia Virus protein VP39"/>
    <property type="match status" value="1"/>
</dbReference>
<dbReference type="Proteomes" id="UP001596099">
    <property type="component" value="Unassembled WGS sequence"/>
</dbReference>
<dbReference type="PANTHER" id="PTHR42912">
    <property type="entry name" value="METHYLTRANSFERASE"/>
    <property type="match status" value="1"/>
</dbReference>
<dbReference type="AlphaFoldDB" id="A0ABD5RTU0"/>
<keyword evidence="2" id="KW-0489">Methyltransferase</keyword>
<dbReference type="InterPro" id="IPR013216">
    <property type="entry name" value="Methyltransf_11"/>
</dbReference>
<dbReference type="RefSeq" id="WP_247421128.1">
    <property type="nucleotide sequence ID" value="NZ_JALLGW010000004.1"/>
</dbReference>
<dbReference type="InterPro" id="IPR050508">
    <property type="entry name" value="Methyltransf_Superfamily"/>
</dbReference>
<comment type="caution">
    <text evidence="2">The sequence shown here is derived from an EMBL/GenBank/DDBJ whole genome shotgun (WGS) entry which is preliminary data.</text>
</comment>
<evidence type="ECO:0000313" key="3">
    <source>
        <dbReference type="Proteomes" id="UP001596099"/>
    </source>
</evidence>
<dbReference type="SUPFAM" id="SSF53335">
    <property type="entry name" value="S-adenosyl-L-methionine-dependent methyltransferases"/>
    <property type="match status" value="1"/>
</dbReference>
<evidence type="ECO:0000259" key="1">
    <source>
        <dbReference type="Pfam" id="PF08241"/>
    </source>
</evidence>
<gene>
    <name evidence="2" type="ORF">ACFPYI_22070</name>
</gene>
<dbReference type="GO" id="GO:0008168">
    <property type="term" value="F:methyltransferase activity"/>
    <property type="evidence" value="ECO:0007669"/>
    <property type="project" value="UniProtKB-KW"/>
</dbReference>
<dbReference type="InterPro" id="IPR029063">
    <property type="entry name" value="SAM-dependent_MTases_sf"/>
</dbReference>
<organism evidence="2 3">
    <name type="scientific">Halomarina salina</name>
    <dbReference type="NCBI Taxonomy" id="1872699"/>
    <lineage>
        <taxon>Archaea</taxon>
        <taxon>Methanobacteriati</taxon>
        <taxon>Methanobacteriota</taxon>
        <taxon>Stenosarchaea group</taxon>
        <taxon>Halobacteria</taxon>
        <taxon>Halobacteriales</taxon>
        <taxon>Natronomonadaceae</taxon>
        <taxon>Halomarina</taxon>
    </lineage>
</organism>
<sequence>MNESDRAVLAEQYADGANLSARIHLHETYEVADRDWWPWVFDHYDPVPADADLFEVGCGTAKLWQDNADRIPDDWRLLVTDFSEGMAADARESLLDAGLEATVGVAPAESLPYADESVDTVVANHMLYHTDRDVALSEMHRVLRPGGRLFATTNGEANMRELRALLMATTDHEPSDKGAFTLENGGEQLSHHFDTVHRYERDTFLRVPELEPLVAYAASLQKVDGQQVADFADRTDDHLDDGPLEIQKSMGLFVGQKA</sequence>
<dbReference type="CDD" id="cd02440">
    <property type="entry name" value="AdoMet_MTases"/>
    <property type="match status" value="1"/>
</dbReference>
<protein>
    <submittedName>
        <fullName evidence="2">Class I SAM-dependent methyltransferase</fullName>
        <ecNumber evidence="2">2.1.1.-</ecNumber>
    </submittedName>
</protein>
<proteinExistence type="predicted"/>
<keyword evidence="3" id="KW-1185">Reference proteome</keyword>
<keyword evidence="2" id="KW-0808">Transferase</keyword>
<name>A0ABD5RTU0_9EURY</name>
<evidence type="ECO:0000313" key="2">
    <source>
        <dbReference type="EMBL" id="MFC5974016.1"/>
    </source>
</evidence>
<dbReference type="EMBL" id="JBHSQH010000009">
    <property type="protein sequence ID" value="MFC5974016.1"/>
    <property type="molecule type" value="Genomic_DNA"/>
</dbReference>
<feature type="domain" description="Methyltransferase type 11" evidence="1">
    <location>
        <begin position="55"/>
        <end position="150"/>
    </location>
</feature>
<dbReference type="GO" id="GO:0032259">
    <property type="term" value="P:methylation"/>
    <property type="evidence" value="ECO:0007669"/>
    <property type="project" value="UniProtKB-KW"/>
</dbReference>
<reference evidence="2 3" key="1">
    <citation type="journal article" date="2019" name="Int. J. Syst. Evol. Microbiol.">
        <title>The Global Catalogue of Microorganisms (GCM) 10K type strain sequencing project: providing services to taxonomists for standard genome sequencing and annotation.</title>
        <authorList>
            <consortium name="The Broad Institute Genomics Platform"/>
            <consortium name="The Broad Institute Genome Sequencing Center for Infectious Disease"/>
            <person name="Wu L."/>
            <person name="Ma J."/>
        </authorList>
    </citation>
    <scope>NUCLEOTIDE SEQUENCE [LARGE SCALE GENOMIC DNA]</scope>
    <source>
        <strain evidence="2 3">CGMCC 1.12543</strain>
    </source>
</reference>
<dbReference type="EC" id="2.1.1.-" evidence="2"/>
<accession>A0ABD5RTU0</accession>